<organism evidence="2 3">
    <name type="scientific">Candidatus Desantisbacteria bacterium CG_4_10_14_0_8_um_filter_48_22</name>
    <dbReference type="NCBI Taxonomy" id="1974543"/>
    <lineage>
        <taxon>Bacteria</taxon>
        <taxon>Candidatus Desantisiibacteriota</taxon>
    </lineage>
</organism>
<protein>
    <recommendedName>
        <fullName evidence="4">DUF3108 domain-containing protein</fullName>
    </recommendedName>
</protein>
<feature type="chain" id="PRO_5014747208" description="DUF3108 domain-containing protein" evidence="1">
    <location>
        <begin position="23"/>
        <end position="239"/>
    </location>
</feature>
<reference evidence="3" key="1">
    <citation type="submission" date="2017-09" db="EMBL/GenBank/DDBJ databases">
        <title>Depth-based differentiation of microbial function through sediment-hosted aquifers and enrichment of novel symbionts in the deep terrestrial subsurface.</title>
        <authorList>
            <person name="Probst A.J."/>
            <person name="Ladd B."/>
            <person name="Jarett J.K."/>
            <person name="Geller-Mcgrath D.E."/>
            <person name="Sieber C.M.K."/>
            <person name="Emerson J.B."/>
            <person name="Anantharaman K."/>
            <person name="Thomas B.C."/>
            <person name="Malmstrom R."/>
            <person name="Stieglmeier M."/>
            <person name="Klingl A."/>
            <person name="Woyke T."/>
            <person name="Ryan C.M."/>
            <person name="Banfield J.F."/>
        </authorList>
    </citation>
    <scope>NUCLEOTIDE SEQUENCE [LARGE SCALE GENOMIC DNA]</scope>
</reference>
<name>A0A2M7SFA0_9BACT</name>
<dbReference type="AlphaFoldDB" id="A0A2M7SFA0"/>
<feature type="signal peptide" evidence="1">
    <location>
        <begin position="1"/>
        <end position="22"/>
    </location>
</feature>
<gene>
    <name evidence="2" type="ORF">COY52_00555</name>
</gene>
<evidence type="ECO:0000313" key="3">
    <source>
        <dbReference type="Proteomes" id="UP000229307"/>
    </source>
</evidence>
<dbReference type="Proteomes" id="UP000229307">
    <property type="component" value="Unassembled WGS sequence"/>
</dbReference>
<dbReference type="Pfam" id="PF11306">
    <property type="entry name" value="DUF3108"/>
    <property type="match status" value="1"/>
</dbReference>
<dbReference type="InterPro" id="IPR021457">
    <property type="entry name" value="DUF3108"/>
</dbReference>
<accession>A0A2M7SFA0</accession>
<dbReference type="Gene3D" id="2.40.360.20">
    <property type="match status" value="1"/>
</dbReference>
<proteinExistence type="predicted"/>
<keyword evidence="1" id="KW-0732">Signal</keyword>
<evidence type="ECO:0000313" key="2">
    <source>
        <dbReference type="EMBL" id="PIZ18212.1"/>
    </source>
</evidence>
<comment type="caution">
    <text evidence="2">The sequence shown here is derived from an EMBL/GenBank/DDBJ whole genome shotgun (WGS) entry which is preliminary data.</text>
</comment>
<dbReference type="EMBL" id="PFMR01000021">
    <property type="protein sequence ID" value="PIZ18212.1"/>
    <property type="molecule type" value="Genomic_DNA"/>
</dbReference>
<evidence type="ECO:0000256" key="1">
    <source>
        <dbReference type="SAM" id="SignalP"/>
    </source>
</evidence>
<sequence>MKKILLLIFYFQLSAFSFQLCRAETPLFINPAPGRPEAFTYLSVDGKDSVVMTDSSKYVKDRNGRTVMVVTSRPAGRRFSTVITMESVTMKPISVTVTGNTEVVAEAKYSGSIGEIQYRGWKKRERKRVYVTVLTYDQRSLFWLFRGYNFLNPKVTDVDLVMPLGNRCSVKVRYVGREEITVPAGKFMAHKLEMEPDALLPQMSAKLKTYFWFSAEKVPRFLKYEYLTGRKKQTAELLK</sequence>
<evidence type="ECO:0008006" key="4">
    <source>
        <dbReference type="Google" id="ProtNLM"/>
    </source>
</evidence>